<evidence type="ECO:0000313" key="3">
    <source>
        <dbReference type="Proteomes" id="UP000037931"/>
    </source>
</evidence>
<keyword evidence="1" id="KW-0040">ANK repeat</keyword>
<reference evidence="2 3" key="1">
    <citation type="journal article" date="2015" name="PLoS ONE">
        <title>Rice-Infecting Pseudomonas Genomes Are Highly Accessorized and Harbor Multiple Putative Virulence Mechanisms to Cause Sheath Brown Rot.</title>
        <authorList>
            <person name="Quibod I.L."/>
            <person name="Grande G."/>
            <person name="Oreiro E.G."/>
            <person name="Borja F.N."/>
            <person name="Dossa G.S."/>
            <person name="Mauleon R."/>
            <person name="Cruz C.V."/>
            <person name="Oliva R."/>
        </authorList>
    </citation>
    <scope>NUCLEOTIDE SEQUENCE [LARGE SCALE GENOMIC DNA]</scope>
    <source>
        <strain evidence="2 3">IRRI 6609</strain>
    </source>
</reference>
<dbReference type="GO" id="GO:0003690">
    <property type="term" value="F:double-stranded DNA binding"/>
    <property type="evidence" value="ECO:0007669"/>
    <property type="project" value="TreeGrafter"/>
</dbReference>
<dbReference type="STRING" id="50340.PF66_03298"/>
<proteinExistence type="predicted"/>
<accession>A0A0N0VJM2</accession>
<dbReference type="RefSeq" id="WP_054063252.1">
    <property type="nucleotide sequence ID" value="NZ_JAQMZR010000008.1"/>
</dbReference>
<dbReference type="InterPro" id="IPR036770">
    <property type="entry name" value="Ankyrin_rpt-contain_sf"/>
</dbReference>
<dbReference type="Pfam" id="PF00023">
    <property type="entry name" value="Ank"/>
    <property type="match status" value="1"/>
</dbReference>
<evidence type="ECO:0000313" key="2">
    <source>
        <dbReference type="EMBL" id="KPA90165.1"/>
    </source>
</evidence>
<dbReference type="PROSITE" id="PS50297">
    <property type="entry name" value="ANK_REP_REGION"/>
    <property type="match status" value="1"/>
</dbReference>
<dbReference type="InterPro" id="IPR002110">
    <property type="entry name" value="Ankyrin_rpt"/>
</dbReference>
<dbReference type="GO" id="GO:0003712">
    <property type="term" value="F:transcription coregulator activity"/>
    <property type="evidence" value="ECO:0007669"/>
    <property type="project" value="TreeGrafter"/>
</dbReference>
<comment type="caution">
    <text evidence="2">The sequence shown here is derived from an EMBL/GenBank/DDBJ whole genome shotgun (WGS) entry which is preliminary data.</text>
</comment>
<name>A0A0N0VJM2_9PSED</name>
<protein>
    <submittedName>
        <fullName evidence="2">Ankyrin repeat-containing protein</fullName>
    </submittedName>
</protein>
<gene>
    <name evidence="2" type="ORF">PF66_03298</name>
</gene>
<organism evidence="2 3">
    <name type="scientific">Pseudomonas asplenii</name>
    <dbReference type="NCBI Taxonomy" id="53407"/>
    <lineage>
        <taxon>Bacteria</taxon>
        <taxon>Pseudomonadati</taxon>
        <taxon>Pseudomonadota</taxon>
        <taxon>Gammaproteobacteria</taxon>
        <taxon>Pseudomonadales</taxon>
        <taxon>Pseudomonadaceae</taxon>
        <taxon>Pseudomonas</taxon>
    </lineage>
</organism>
<feature type="repeat" description="ANK" evidence="1">
    <location>
        <begin position="45"/>
        <end position="77"/>
    </location>
</feature>
<dbReference type="PANTHER" id="PTHR23335">
    <property type="entry name" value="CALMODULIN-BINDING TRANSCRIPTION ACTIVATOR CAMTA"/>
    <property type="match status" value="1"/>
</dbReference>
<dbReference type="Gene3D" id="1.25.40.20">
    <property type="entry name" value="Ankyrin repeat-containing domain"/>
    <property type="match status" value="1"/>
</dbReference>
<dbReference type="PATRIC" id="fig|50340.43.peg.595"/>
<evidence type="ECO:0000256" key="1">
    <source>
        <dbReference type="PROSITE-ProRule" id="PRU00023"/>
    </source>
</evidence>
<keyword evidence="3" id="KW-1185">Reference proteome</keyword>
<dbReference type="AlphaFoldDB" id="A0A0N0VJM2"/>
<dbReference type="PANTHER" id="PTHR23335:SF1">
    <property type="entry name" value="CALMODULIN-BINDING TRANSCRIPTION ACTIVATOR, ISOFORM F"/>
    <property type="match status" value="1"/>
</dbReference>
<dbReference type="GO" id="GO:0006357">
    <property type="term" value="P:regulation of transcription by RNA polymerase II"/>
    <property type="evidence" value="ECO:0007669"/>
    <property type="project" value="TreeGrafter"/>
</dbReference>
<dbReference type="Proteomes" id="UP000037931">
    <property type="component" value="Unassembled WGS sequence"/>
</dbReference>
<dbReference type="PROSITE" id="PS50088">
    <property type="entry name" value="ANK_REPEAT"/>
    <property type="match status" value="1"/>
</dbReference>
<dbReference type="EMBL" id="JSYZ01000011">
    <property type="protein sequence ID" value="KPA90165.1"/>
    <property type="molecule type" value="Genomic_DNA"/>
</dbReference>
<sequence>MSALHNLVEQAYEQAKHGKWDPLLSEWSEWPQIARRCCHYQKASSGWTFLHQAAYFGHEAACRALIRAGASLDSMTGKEQTAADIARDQGHSRLAELLRRAAQVSKVHWVSPNDPDLLPSSSAWSEATERRAQEAMLVAYAGGVVRIAKGARYFADSFERTLVGWHGTYDPPCGMDGESALPTA</sequence>
<dbReference type="OrthoDB" id="3727087at2"/>
<dbReference type="SUPFAM" id="SSF48403">
    <property type="entry name" value="Ankyrin repeat"/>
    <property type="match status" value="1"/>
</dbReference>